<dbReference type="InterPro" id="IPR056151">
    <property type="entry name" value="Beta-prop_DCAF12"/>
</dbReference>
<dbReference type="InterPro" id="IPR015943">
    <property type="entry name" value="WD40/YVTN_repeat-like_dom_sf"/>
</dbReference>
<dbReference type="AlphaFoldDB" id="A0A7S0KNQ4"/>
<keyword evidence="6" id="KW-0853">WD repeat</keyword>
<protein>
    <recommendedName>
        <fullName evidence="5">WD repeat-containing protein 37</fullName>
    </recommendedName>
</protein>
<name>A0A7S0KNQ4_9CHLO</name>
<dbReference type="PANTHER" id="PTHR19855">
    <property type="entry name" value="WD40 REPEAT PROTEIN 12, 37"/>
    <property type="match status" value="1"/>
</dbReference>
<feature type="domain" description="DDB1- and CUL4-associated factor 12 beta-propeller" evidence="7">
    <location>
        <begin position="94"/>
        <end position="245"/>
    </location>
</feature>
<evidence type="ECO:0000256" key="1">
    <source>
        <dbReference type="ARBA" id="ARBA00004123"/>
    </source>
</evidence>
<keyword evidence="3" id="KW-0963">Cytoplasm</keyword>
<evidence type="ECO:0000256" key="6">
    <source>
        <dbReference type="PROSITE-ProRule" id="PRU00221"/>
    </source>
</evidence>
<dbReference type="SUPFAM" id="SSF50978">
    <property type="entry name" value="WD40 repeat-like"/>
    <property type="match status" value="1"/>
</dbReference>
<evidence type="ECO:0000256" key="3">
    <source>
        <dbReference type="ARBA" id="ARBA00022490"/>
    </source>
</evidence>
<reference evidence="8" key="1">
    <citation type="submission" date="2021-01" db="EMBL/GenBank/DDBJ databases">
        <authorList>
            <person name="Corre E."/>
            <person name="Pelletier E."/>
            <person name="Niang G."/>
            <person name="Scheremetjew M."/>
            <person name="Finn R."/>
            <person name="Kale V."/>
            <person name="Holt S."/>
            <person name="Cochrane G."/>
            <person name="Meng A."/>
            <person name="Brown T."/>
            <person name="Cohen L."/>
        </authorList>
    </citation>
    <scope>NUCLEOTIDE SEQUENCE</scope>
    <source>
        <strain evidence="8">Clade-D-RCC2572</strain>
    </source>
</reference>
<feature type="repeat" description="WD" evidence="6">
    <location>
        <begin position="211"/>
        <end position="241"/>
    </location>
</feature>
<evidence type="ECO:0000256" key="4">
    <source>
        <dbReference type="ARBA" id="ARBA00023242"/>
    </source>
</evidence>
<dbReference type="InterPro" id="IPR036322">
    <property type="entry name" value="WD40_repeat_dom_sf"/>
</dbReference>
<dbReference type="GO" id="GO:0005634">
    <property type="term" value="C:nucleus"/>
    <property type="evidence" value="ECO:0007669"/>
    <property type="project" value="UniProtKB-SubCell"/>
</dbReference>
<organism evidence="8">
    <name type="scientific">Ostreococcus mediterraneus</name>
    <dbReference type="NCBI Taxonomy" id="1486918"/>
    <lineage>
        <taxon>Eukaryota</taxon>
        <taxon>Viridiplantae</taxon>
        <taxon>Chlorophyta</taxon>
        <taxon>Mamiellophyceae</taxon>
        <taxon>Mamiellales</taxon>
        <taxon>Bathycoccaceae</taxon>
        <taxon>Ostreococcus</taxon>
    </lineage>
</organism>
<evidence type="ECO:0000259" key="7">
    <source>
        <dbReference type="Pfam" id="PF23760"/>
    </source>
</evidence>
<comment type="subcellular location">
    <subcellularLocation>
        <location evidence="2">Cytoplasm</location>
    </subcellularLocation>
    <subcellularLocation>
        <location evidence="1">Nucleus</location>
    </subcellularLocation>
</comment>
<dbReference type="GO" id="GO:0005737">
    <property type="term" value="C:cytoplasm"/>
    <property type="evidence" value="ECO:0007669"/>
    <property type="project" value="UniProtKB-SubCell"/>
</dbReference>
<feature type="domain" description="DDB1- and CUL4-associated factor 12 beta-propeller" evidence="7">
    <location>
        <begin position="324"/>
        <end position="475"/>
    </location>
</feature>
<dbReference type="PANTHER" id="PTHR19855:SF12">
    <property type="entry name" value="WD REPEAT-CONTAINING PROTEIN 37"/>
    <property type="match status" value="1"/>
</dbReference>
<evidence type="ECO:0000313" key="8">
    <source>
        <dbReference type="EMBL" id="CAD8587710.1"/>
    </source>
</evidence>
<keyword evidence="4" id="KW-0539">Nucleus</keyword>
<gene>
    <name evidence="8" type="ORF">OMED0929_LOCUS6587</name>
</gene>
<dbReference type="Gene3D" id="2.130.10.10">
    <property type="entry name" value="YVTN repeat-like/Quinoprotein amine dehydrogenase"/>
    <property type="match status" value="2"/>
</dbReference>
<sequence>MSRMWRRESALLQSDVEDVHRARARRWRSMTAPPMPSSSVFAATLCRARGARASWRMSRHVASRAFLALERFDSWNDASDAVDPSLRTRVCGMSCDKVFSCAWVDARTVVFGTKCNRVFEVDVGRRRMSRADDDESMKTNDVAKEVFIQRGDESESGGTYATCVNATREIVLASGGDAHDVCLLRFQSDDSRAAGCETSSLASSLEPYCALRGHTDVVYGADFITRDIVATCARDGCVKIWRAPPPPLSGAAVPTSRGALETVYPFTSGPATRVRGVKYLDDLSCPTLATITTHGHISRIDVETASCVDHYPMRGYIETSCIATNGSIIAAGSRTHIGLCDFRTSHLFDSVALPRRNTDSARSLSFIDRDMLVVGGGHGTIAVFDIRTRRWLMTSVPMGNGLTRCAVEFELVHDAPCVPFDEERLTAALWADGDARSLMVPAIFCHAFDETFARLFVGGGPLHTSLFGSFAGVWS</sequence>
<dbReference type="EMBL" id="HBEW01007792">
    <property type="protein sequence ID" value="CAD8587710.1"/>
    <property type="molecule type" value="Transcribed_RNA"/>
</dbReference>
<dbReference type="InterPro" id="IPR001680">
    <property type="entry name" value="WD40_rpt"/>
</dbReference>
<dbReference type="Pfam" id="PF23760">
    <property type="entry name" value="Beta-prop_DCAF12"/>
    <property type="match status" value="2"/>
</dbReference>
<evidence type="ECO:0000256" key="5">
    <source>
        <dbReference type="ARBA" id="ARBA00040954"/>
    </source>
</evidence>
<dbReference type="PROSITE" id="PS50082">
    <property type="entry name" value="WD_REPEATS_2"/>
    <property type="match status" value="1"/>
</dbReference>
<dbReference type="SMART" id="SM00320">
    <property type="entry name" value="WD40"/>
    <property type="match status" value="3"/>
</dbReference>
<evidence type="ECO:0000256" key="2">
    <source>
        <dbReference type="ARBA" id="ARBA00004496"/>
    </source>
</evidence>
<proteinExistence type="predicted"/>
<accession>A0A7S0KNQ4</accession>